<sequence length="206" mass="23278">MSYGGFQRLHRLGADVAGYLIRQMDDQGRIFDVVDDAPTPKDHYAQTFLAWACLNLELIDQAERALSAFFDRPQGWLNHPDFNSFALANISVHPRLQALSERIKKQVDSYLESPPFRSGPKTGVSNNWLAMQAATLALLGQARGRMDWQAKARKIVEDYALAWQLPDGLFADFPVKSRRGGESTPLTYHAKICSMLIRYALLLNHE</sequence>
<comment type="caution">
    <text evidence="1">The sequence shown here is derived from an EMBL/GenBank/DDBJ whole genome shotgun (WGS) entry which is preliminary data.</text>
</comment>
<name>X1HRL6_9ZZZZ</name>
<organism evidence="1">
    <name type="scientific">marine sediment metagenome</name>
    <dbReference type="NCBI Taxonomy" id="412755"/>
    <lineage>
        <taxon>unclassified sequences</taxon>
        <taxon>metagenomes</taxon>
        <taxon>ecological metagenomes</taxon>
    </lineage>
</organism>
<dbReference type="Gene3D" id="1.50.10.100">
    <property type="entry name" value="Chondroitin AC/alginate lyase"/>
    <property type="match status" value="1"/>
</dbReference>
<dbReference type="EMBL" id="BARU01021566">
    <property type="protein sequence ID" value="GAH47933.1"/>
    <property type="molecule type" value="Genomic_DNA"/>
</dbReference>
<proteinExistence type="predicted"/>
<evidence type="ECO:0000313" key="1">
    <source>
        <dbReference type="EMBL" id="GAH47933.1"/>
    </source>
</evidence>
<feature type="non-terminal residue" evidence="1">
    <location>
        <position position="206"/>
    </location>
</feature>
<dbReference type="InterPro" id="IPR008929">
    <property type="entry name" value="Chondroitin_lyas"/>
</dbReference>
<protein>
    <submittedName>
        <fullName evidence="1">Uncharacterized protein</fullName>
    </submittedName>
</protein>
<gene>
    <name evidence="1" type="ORF">S03H2_35287</name>
</gene>
<dbReference type="AlphaFoldDB" id="X1HRL6"/>
<reference evidence="1" key="1">
    <citation type="journal article" date="2014" name="Front. Microbiol.">
        <title>High frequency of phylogenetically diverse reductive dehalogenase-homologous genes in deep subseafloor sedimentary metagenomes.</title>
        <authorList>
            <person name="Kawai M."/>
            <person name="Futagami T."/>
            <person name="Toyoda A."/>
            <person name="Takaki Y."/>
            <person name="Nishi S."/>
            <person name="Hori S."/>
            <person name="Arai W."/>
            <person name="Tsubouchi T."/>
            <person name="Morono Y."/>
            <person name="Uchiyama I."/>
            <person name="Ito T."/>
            <person name="Fujiyama A."/>
            <person name="Inagaki F."/>
            <person name="Takami H."/>
        </authorList>
    </citation>
    <scope>NUCLEOTIDE SEQUENCE</scope>
    <source>
        <strain evidence="1">Expedition CK06-06</strain>
    </source>
</reference>
<dbReference type="SUPFAM" id="SSF48230">
    <property type="entry name" value="Chondroitin AC/alginate lyase"/>
    <property type="match status" value="1"/>
</dbReference>
<accession>X1HRL6</accession>